<reference evidence="1" key="1">
    <citation type="journal article" date="2010" name="Science">
        <title>Plasticity of animal genome architecture unmasked by rapid evolution of a pelagic tunicate.</title>
        <authorList>
            <person name="Denoeud F."/>
            <person name="Henriet S."/>
            <person name="Mungpakdee S."/>
            <person name="Aury J.M."/>
            <person name="Da Silva C."/>
            <person name="Brinkmann H."/>
            <person name="Mikhaleva J."/>
            <person name="Olsen L.C."/>
            <person name="Jubin C."/>
            <person name="Canestro C."/>
            <person name="Bouquet J.M."/>
            <person name="Danks G."/>
            <person name="Poulain J."/>
            <person name="Campsteijn C."/>
            <person name="Adamski M."/>
            <person name="Cross I."/>
            <person name="Yadetie F."/>
            <person name="Muffato M."/>
            <person name="Louis A."/>
            <person name="Butcher S."/>
            <person name="Tsagkogeorga G."/>
            <person name="Konrad A."/>
            <person name="Singh S."/>
            <person name="Jensen M.F."/>
            <person name="Cong E.H."/>
            <person name="Eikeseth-Otteraa H."/>
            <person name="Noel B."/>
            <person name="Anthouard V."/>
            <person name="Porcel B.M."/>
            <person name="Kachouri-Lafond R."/>
            <person name="Nishino A."/>
            <person name="Ugolini M."/>
            <person name="Chourrout P."/>
            <person name="Nishida H."/>
            <person name="Aasland R."/>
            <person name="Huzurbazar S."/>
            <person name="Westhof E."/>
            <person name="Delsuc F."/>
            <person name="Lehrach H."/>
            <person name="Reinhardt R."/>
            <person name="Weissenbach J."/>
            <person name="Roy S.W."/>
            <person name="Artiguenave F."/>
            <person name="Postlethwait J.H."/>
            <person name="Manak J.R."/>
            <person name="Thompson E.M."/>
            <person name="Jaillon O."/>
            <person name="Du Pasquier L."/>
            <person name="Boudinot P."/>
            <person name="Liberles D.A."/>
            <person name="Volff J.N."/>
            <person name="Philippe H."/>
            <person name="Lenhard B."/>
            <person name="Roest Crollius H."/>
            <person name="Wincker P."/>
            <person name="Chourrout D."/>
        </authorList>
    </citation>
    <scope>NUCLEOTIDE SEQUENCE [LARGE SCALE GENOMIC DNA]</scope>
</reference>
<name>E4YBB4_OIKDI</name>
<sequence>MGHLDEIEELTRNRGADILISNLRTKGSFHQKHCEALDIAGLTEHVLVRKEDDLEVLVFAALSHLIVAKDLLLRVKEEMTSNQKLFYQFRLDNSPRDENKLLPAFPHCFSTFLLVNSNNLRTIQSKSLKSLYDIEGLGLDSRAKIDALPEIYAENYLQEEIGLLKEPEKNCDGRIVVFVKTSRKIGDAVSRFKKQGS</sequence>
<accession>E4YBB4</accession>
<protein>
    <submittedName>
        <fullName evidence="1">Uncharacterized protein</fullName>
    </submittedName>
</protein>
<evidence type="ECO:0000313" key="1">
    <source>
        <dbReference type="EMBL" id="CBY32851.1"/>
    </source>
</evidence>
<proteinExistence type="predicted"/>
<gene>
    <name evidence="1" type="ORF">GSOID_T00020709001</name>
</gene>
<dbReference type="EMBL" id="FN654375">
    <property type="protein sequence ID" value="CBY32851.1"/>
    <property type="molecule type" value="Genomic_DNA"/>
</dbReference>
<dbReference type="AlphaFoldDB" id="E4YBB4"/>
<dbReference type="Proteomes" id="UP000011014">
    <property type="component" value="Unassembled WGS sequence"/>
</dbReference>
<organism evidence="1">
    <name type="scientific">Oikopleura dioica</name>
    <name type="common">Tunicate</name>
    <dbReference type="NCBI Taxonomy" id="34765"/>
    <lineage>
        <taxon>Eukaryota</taxon>
        <taxon>Metazoa</taxon>
        <taxon>Chordata</taxon>
        <taxon>Tunicata</taxon>
        <taxon>Appendicularia</taxon>
        <taxon>Copelata</taxon>
        <taxon>Oikopleuridae</taxon>
        <taxon>Oikopleura</taxon>
    </lineage>
</organism>